<feature type="compositionally biased region" description="Acidic residues" evidence="1">
    <location>
        <begin position="16"/>
        <end position="33"/>
    </location>
</feature>
<dbReference type="InterPro" id="IPR045889">
    <property type="entry name" value="MES/HNL"/>
</dbReference>
<comment type="caution">
    <text evidence="2">The sequence shown here is derived from an EMBL/GenBank/DDBJ whole genome shotgun (WGS) entry which is preliminary data.</text>
</comment>
<organism evidence="2 3">
    <name type="scientific">Linum tenue</name>
    <dbReference type="NCBI Taxonomy" id="586396"/>
    <lineage>
        <taxon>Eukaryota</taxon>
        <taxon>Viridiplantae</taxon>
        <taxon>Streptophyta</taxon>
        <taxon>Embryophyta</taxon>
        <taxon>Tracheophyta</taxon>
        <taxon>Spermatophyta</taxon>
        <taxon>Magnoliopsida</taxon>
        <taxon>eudicotyledons</taxon>
        <taxon>Gunneridae</taxon>
        <taxon>Pentapetalae</taxon>
        <taxon>rosids</taxon>
        <taxon>fabids</taxon>
        <taxon>Malpighiales</taxon>
        <taxon>Linaceae</taxon>
        <taxon>Linum</taxon>
    </lineage>
</organism>
<proteinExistence type="predicted"/>
<evidence type="ECO:0000313" key="3">
    <source>
        <dbReference type="Proteomes" id="UP001154282"/>
    </source>
</evidence>
<dbReference type="EMBL" id="CAMGYJ010000010">
    <property type="protein sequence ID" value="CAI0554251.1"/>
    <property type="molecule type" value="Genomic_DNA"/>
</dbReference>
<feature type="region of interest" description="Disordered" evidence="1">
    <location>
        <begin position="208"/>
        <end position="290"/>
    </location>
</feature>
<dbReference type="Proteomes" id="UP001154282">
    <property type="component" value="Unassembled WGS sequence"/>
</dbReference>
<reference evidence="2" key="1">
    <citation type="submission" date="2022-08" db="EMBL/GenBank/DDBJ databases">
        <authorList>
            <person name="Gutierrez-Valencia J."/>
        </authorList>
    </citation>
    <scope>NUCLEOTIDE SEQUENCE</scope>
</reference>
<dbReference type="GO" id="GO:0080031">
    <property type="term" value="F:methyl salicylate esterase activity"/>
    <property type="evidence" value="ECO:0007669"/>
    <property type="project" value="TreeGrafter"/>
</dbReference>
<dbReference type="GO" id="GO:0009696">
    <property type="term" value="P:salicylic acid metabolic process"/>
    <property type="evidence" value="ECO:0007669"/>
    <property type="project" value="TreeGrafter"/>
</dbReference>
<dbReference type="PANTHER" id="PTHR10992:SF1066">
    <property type="entry name" value="METHYL JASMONATE ESTERASE 1"/>
    <property type="match status" value="1"/>
</dbReference>
<dbReference type="GO" id="GO:0009694">
    <property type="term" value="P:jasmonic acid metabolic process"/>
    <property type="evidence" value="ECO:0007669"/>
    <property type="project" value="TreeGrafter"/>
</dbReference>
<gene>
    <name evidence="2" type="ORF">LITE_LOCUS47121</name>
</gene>
<dbReference type="PANTHER" id="PTHR10992">
    <property type="entry name" value="METHYLESTERASE FAMILY MEMBER"/>
    <property type="match status" value="1"/>
</dbReference>
<feature type="compositionally biased region" description="Basic and acidic residues" evidence="1">
    <location>
        <begin position="262"/>
        <end position="287"/>
    </location>
</feature>
<dbReference type="SUPFAM" id="SSF53474">
    <property type="entry name" value="alpha/beta-Hydrolases"/>
    <property type="match status" value="1"/>
</dbReference>
<accession>A0AAV0RAJ2</accession>
<keyword evidence="3" id="KW-1185">Reference proteome</keyword>
<feature type="region of interest" description="Disordered" evidence="1">
    <location>
        <begin position="1"/>
        <end position="38"/>
    </location>
</feature>
<sequence length="452" mass="50274">MSAETDEAVEVTVEGSDTEPVVEEEAVAGDATEEQQRRETQVLERAIRATDVAAVEEGDFVTPAAVQIRTVPVVPSIDRIGDESLDSHTSSTRTRPGLEDYAADYDLGLFWDFLQESNWKFRKKKMVEEGLQREERRNRERPLISKVFGEENSPLLWVKLDEGRTDLSASHRQCGEETTANCRASSSASQTAAALTHSLAARVVAMTADEKKQEGGDDFPSSFRTSSDEVAEIRGGGSDCPPSRLTTLSREKEAKRAPSGREASRKEPRTTDAEAESEKRPAARESPCRLGRSRRRRVACVPLGRETTREGGCYLSPATLVRLTQKQQVGRAVLQFVGRSVRIYGFDGPARRVLSHGLDLTLGMMLIRPCPLFNDEETEAEIALTSEKFGLVPRVYVVCEADEIYKPDLQRWMIENNPTDDVKPISSADHMAMFSKPHELCTYLLELASKYT</sequence>
<name>A0AAV0RAJ2_9ROSI</name>
<evidence type="ECO:0000313" key="2">
    <source>
        <dbReference type="EMBL" id="CAI0554251.1"/>
    </source>
</evidence>
<evidence type="ECO:0000256" key="1">
    <source>
        <dbReference type="SAM" id="MobiDB-lite"/>
    </source>
</evidence>
<dbReference type="GO" id="GO:0080032">
    <property type="term" value="F:methyl jasmonate esterase activity"/>
    <property type="evidence" value="ECO:0007669"/>
    <property type="project" value="TreeGrafter"/>
</dbReference>
<dbReference type="InterPro" id="IPR029058">
    <property type="entry name" value="AB_hydrolase_fold"/>
</dbReference>
<protein>
    <submittedName>
        <fullName evidence="2">Uncharacterized protein</fullName>
    </submittedName>
</protein>
<dbReference type="Gene3D" id="3.40.50.1820">
    <property type="entry name" value="alpha/beta hydrolase"/>
    <property type="match status" value="1"/>
</dbReference>
<dbReference type="GO" id="GO:0080030">
    <property type="term" value="F:methyl indole-3-acetate esterase activity"/>
    <property type="evidence" value="ECO:0007669"/>
    <property type="project" value="TreeGrafter"/>
</dbReference>
<dbReference type="AlphaFoldDB" id="A0AAV0RAJ2"/>